<dbReference type="SUPFAM" id="SSF53474">
    <property type="entry name" value="alpha/beta-Hydrolases"/>
    <property type="match status" value="1"/>
</dbReference>
<accession>A0A383B9W9</accession>
<dbReference type="PANTHER" id="PTHR42776:SF27">
    <property type="entry name" value="DIPEPTIDYL PEPTIDASE FAMILY MEMBER 6"/>
    <property type="match status" value="1"/>
</dbReference>
<gene>
    <name evidence="3" type="ORF">METZ01_LOCUS469830</name>
</gene>
<feature type="non-terminal residue" evidence="3">
    <location>
        <position position="247"/>
    </location>
</feature>
<dbReference type="AlphaFoldDB" id="A0A383B9W9"/>
<dbReference type="SUPFAM" id="SSF82171">
    <property type="entry name" value="DPP6 N-terminal domain-like"/>
    <property type="match status" value="1"/>
</dbReference>
<dbReference type="InterPro" id="IPR029058">
    <property type="entry name" value="AB_hydrolase_fold"/>
</dbReference>
<organism evidence="3">
    <name type="scientific">marine metagenome</name>
    <dbReference type="NCBI Taxonomy" id="408172"/>
    <lineage>
        <taxon>unclassified sequences</taxon>
        <taxon>metagenomes</taxon>
        <taxon>ecological metagenomes</taxon>
    </lineage>
</organism>
<keyword evidence="1" id="KW-0378">Hydrolase</keyword>
<evidence type="ECO:0000256" key="1">
    <source>
        <dbReference type="ARBA" id="ARBA00022801"/>
    </source>
</evidence>
<evidence type="ECO:0000313" key="3">
    <source>
        <dbReference type="EMBL" id="SVE16976.1"/>
    </source>
</evidence>
<dbReference type="GO" id="GO:0006508">
    <property type="term" value="P:proteolysis"/>
    <property type="evidence" value="ECO:0007669"/>
    <property type="project" value="InterPro"/>
</dbReference>
<name>A0A383B9W9_9ZZZZ</name>
<reference evidence="3" key="1">
    <citation type="submission" date="2018-05" db="EMBL/GenBank/DDBJ databases">
        <authorList>
            <person name="Lanie J.A."/>
            <person name="Ng W.-L."/>
            <person name="Kazmierczak K.M."/>
            <person name="Andrzejewski T.M."/>
            <person name="Davidsen T.M."/>
            <person name="Wayne K.J."/>
            <person name="Tettelin H."/>
            <person name="Glass J.I."/>
            <person name="Rusch D."/>
            <person name="Podicherti R."/>
            <person name="Tsui H.-C.T."/>
            <person name="Winkler M.E."/>
        </authorList>
    </citation>
    <scope>NUCLEOTIDE SEQUENCE</scope>
</reference>
<proteinExistence type="predicted"/>
<protein>
    <recommendedName>
        <fullName evidence="2">Peptidase S9 prolyl oligopeptidase catalytic domain-containing protein</fullName>
    </recommendedName>
</protein>
<dbReference type="Gene3D" id="3.40.50.1820">
    <property type="entry name" value="alpha/beta hydrolase"/>
    <property type="match status" value="1"/>
</dbReference>
<dbReference type="GO" id="GO:0004252">
    <property type="term" value="F:serine-type endopeptidase activity"/>
    <property type="evidence" value="ECO:0007669"/>
    <property type="project" value="TreeGrafter"/>
</dbReference>
<dbReference type="PANTHER" id="PTHR42776">
    <property type="entry name" value="SERINE PEPTIDASE S9 FAMILY MEMBER"/>
    <property type="match status" value="1"/>
</dbReference>
<evidence type="ECO:0000259" key="2">
    <source>
        <dbReference type="Pfam" id="PF00326"/>
    </source>
</evidence>
<dbReference type="EMBL" id="UINC01198838">
    <property type="protein sequence ID" value="SVE16976.1"/>
    <property type="molecule type" value="Genomic_DNA"/>
</dbReference>
<feature type="non-terminal residue" evidence="3">
    <location>
        <position position="1"/>
    </location>
</feature>
<feature type="domain" description="Peptidase S9 prolyl oligopeptidase catalytic" evidence="2">
    <location>
        <begin position="179"/>
        <end position="247"/>
    </location>
</feature>
<dbReference type="InterPro" id="IPR001375">
    <property type="entry name" value="Peptidase_S9_cat"/>
</dbReference>
<dbReference type="Pfam" id="PF00326">
    <property type="entry name" value="Peptidase_S9"/>
    <property type="match status" value="1"/>
</dbReference>
<sequence>KTGERKRYLGGVKWDVEAFELSPNGKTLAVIHNEVGVSKLRFLDVSTGKSSTQQALHSALPKGVIRQIQWHRSGADFVYNFEWALSPGEIRTIKMGEKGKTSWAVSDTGQLNLNQISIPFRREITSVDGVKFDTWVYPPGSRVNGKFEPKSSPRGIPVVILFHGGPESQFRPRFMGRYNYLMSEERIALLCPNVRGSRGYGKRYLKADNGMARARVMLDVQRLRNAISADSYFDANRIAVMGGSYGG</sequence>